<evidence type="ECO:0000313" key="2">
    <source>
        <dbReference type="EMBL" id="EKC31950.1"/>
    </source>
</evidence>
<name>K1QSP1_MAGGI</name>
<dbReference type="AlphaFoldDB" id="K1QSP1"/>
<dbReference type="InParanoid" id="K1QSP1"/>
<dbReference type="HOGENOM" id="CLU_155431_0_0_1"/>
<organism evidence="2">
    <name type="scientific">Magallana gigas</name>
    <name type="common">Pacific oyster</name>
    <name type="synonym">Crassostrea gigas</name>
    <dbReference type="NCBI Taxonomy" id="29159"/>
    <lineage>
        <taxon>Eukaryota</taxon>
        <taxon>Metazoa</taxon>
        <taxon>Spiralia</taxon>
        <taxon>Lophotrochozoa</taxon>
        <taxon>Mollusca</taxon>
        <taxon>Bivalvia</taxon>
        <taxon>Autobranchia</taxon>
        <taxon>Pteriomorphia</taxon>
        <taxon>Ostreida</taxon>
        <taxon>Ostreoidea</taxon>
        <taxon>Ostreidae</taxon>
        <taxon>Magallana</taxon>
    </lineage>
</organism>
<protein>
    <submittedName>
        <fullName evidence="2">Uncharacterized protein</fullName>
    </submittedName>
</protein>
<dbReference type="EMBL" id="JH818216">
    <property type="protein sequence ID" value="EKC31950.1"/>
    <property type="molecule type" value="Genomic_DNA"/>
</dbReference>
<accession>K1QSP1</accession>
<proteinExistence type="predicted"/>
<evidence type="ECO:0000256" key="1">
    <source>
        <dbReference type="SAM" id="MobiDB-lite"/>
    </source>
</evidence>
<feature type="region of interest" description="Disordered" evidence="1">
    <location>
        <begin position="15"/>
        <end position="36"/>
    </location>
</feature>
<sequence length="100" mass="11758">MKSLEDLNNQLQAQMLKTQSNEEPCSETFTTSQEMANKDTADLRHYLDELELRVINLEMGKNIATLEEIMKQNSSLMTQLWKLDPYTHNNYEKFNFYGAF</sequence>
<reference evidence="2" key="1">
    <citation type="journal article" date="2012" name="Nature">
        <title>The oyster genome reveals stress adaptation and complexity of shell formation.</title>
        <authorList>
            <person name="Zhang G."/>
            <person name="Fang X."/>
            <person name="Guo X."/>
            <person name="Li L."/>
            <person name="Luo R."/>
            <person name="Xu F."/>
            <person name="Yang P."/>
            <person name="Zhang L."/>
            <person name="Wang X."/>
            <person name="Qi H."/>
            <person name="Xiong Z."/>
            <person name="Que H."/>
            <person name="Xie Y."/>
            <person name="Holland P.W."/>
            <person name="Paps J."/>
            <person name="Zhu Y."/>
            <person name="Wu F."/>
            <person name="Chen Y."/>
            <person name="Wang J."/>
            <person name="Peng C."/>
            <person name="Meng J."/>
            <person name="Yang L."/>
            <person name="Liu J."/>
            <person name="Wen B."/>
            <person name="Zhang N."/>
            <person name="Huang Z."/>
            <person name="Zhu Q."/>
            <person name="Feng Y."/>
            <person name="Mount A."/>
            <person name="Hedgecock D."/>
            <person name="Xu Z."/>
            <person name="Liu Y."/>
            <person name="Domazet-Loso T."/>
            <person name="Du Y."/>
            <person name="Sun X."/>
            <person name="Zhang S."/>
            <person name="Liu B."/>
            <person name="Cheng P."/>
            <person name="Jiang X."/>
            <person name="Li J."/>
            <person name="Fan D."/>
            <person name="Wang W."/>
            <person name="Fu W."/>
            <person name="Wang T."/>
            <person name="Wang B."/>
            <person name="Zhang J."/>
            <person name="Peng Z."/>
            <person name="Li Y."/>
            <person name="Li N."/>
            <person name="Wang J."/>
            <person name="Chen M."/>
            <person name="He Y."/>
            <person name="Tan F."/>
            <person name="Song X."/>
            <person name="Zheng Q."/>
            <person name="Huang R."/>
            <person name="Yang H."/>
            <person name="Du X."/>
            <person name="Chen L."/>
            <person name="Yang M."/>
            <person name="Gaffney P.M."/>
            <person name="Wang S."/>
            <person name="Luo L."/>
            <person name="She Z."/>
            <person name="Ming Y."/>
            <person name="Huang W."/>
            <person name="Zhang S."/>
            <person name="Huang B."/>
            <person name="Zhang Y."/>
            <person name="Qu T."/>
            <person name="Ni P."/>
            <person name="Miao G."/>
            <person name="Wang J."/>
            <person name="Wang Q."/>
            <person name="Steinberg C.E."/>
            <person name="Wang H."/>
            <person name="Li N."/>
            <person name="Qian L."/>
            <person name="Zhang G."/>
            <person name="Li Y."/>
            <person name="Yang H."/>
            <person name="Liu X."/>
            <person name="Wang J."/>
            <person name="Yin Y."/>
            <person name="Wang J."/>
        </authorList>
    </citation>
    <scope>NUCLEOTIDE SEQUENCE [LARGE SCALE GENOMIC DNA]</scope>
    <source>
        <strain evidence="2">05x7-T-G4-1.051#20</strain>
    </source>
</reference>
<feature type="compositionally biased region" description="Polar residues" evidence="1">
    <location>
        <begin position="15"/>
        <end position="35"/>
    </location>
</feature>
<gene>
    <name evidence="2" type="ORF">CGI_10003557</name>
</gene>